<dbReference type="SUPFAM" id="SSF53448">
    <property type="entry name" value="Nucleotide-diphospho-sugar transferases"/>
    <property type="match status" value="1"/>
</dbReference>
<dbReference type="InterPro" id="IPR001173">
    <property type="entry name" value="Glyco_trans_2-like"/>
</dbReference>
<dbReference type="InterPro" id="IPR050834">
    <property type="entry name" value="Glycosyltransf_2"/>
</dbReference>
<dbReference type="PANTHER" id="PTHR43685:SF2">
    <property type="entry name" value="GLYCOSYLTRANSFERASE 2-LIKE DOMAIN-CONTAINING PROTEIN"/>
    <property type="match status" value="1"/>
</dbReference>
<evidence type="ECO:0000313" key="2">
    <source>
        <dbReference type="EMBL" id="QDE30500.1"/>
    </source>
</evidence>
<dbReference type="KEGG" id="spol:FH971_05620"/>
<proteinExistence type="predicted"/>
<dbReference type="EMBL" id="CP041036">
    <property type="protein sequence ID" value="QDE30500.1"/>
    <property type="molecule type" value="Genomic_DNA"/>
</dbReference>
<gene>
    <name evidence="2" type="ORF">FH971_05620</name>
</gene>
<protein>
    <submittedName>
        <fullName evidence="2">Glycosyltransferase family 2 protein</fullName>
    </submittedName>
</protein>
<keyword evidence="2" id="KW-0808">Transferase</keyword>
<dbReference type="Pfam" id="PF00535">
    <property type="entry name" value="Glycos_transf_2"/>
    <property type="match status" value="1"/>
</dbReference>
<dbReference type="RefSeq" id="WP_140233655.1">
    <property type="nucleotide sequence ID" value="NZ_CP041036.1"/>
</dbReference>
<dbReference type="GO" id="GO:0016740">
    <property type="term" value="F:transferase activity"/>
    <property type="evidence" value="ECO:0007669"/>
    <property type="project" value="UniProtKB-KW"/>
</dbReference>
<name>A0A4Y5YCI0_9GAMM</name>
<dbReference type="Proteomes" id="UP000319809">
    <property type="component" value="Chromosome"/>
</dbReference>
<evidence type="ECO:0000259" key="1">
    <source>
        <dbReference type="Pfam" id="PF00535"/>
    </source>
</evidence>
<accession>A0A4Y5YCI0</accession>
<dbReference type="Gene3D" id="3.90.550.10">
    <property type="entry name" value="Spore Coat Polysaccharide Biosynthesis Protein SpsA, Chain A"/>
    <property type="match status" value="1"/>
</dbReference>
<dbReference type="CDD" id="cd00761">
    <property type="entry name" value="Glyco_tranf_GTA_type"/>
    <property type="match status" value="1"/>
</dbReference>
<evidence type="ECO:0000313" key="3">
    <source>
        <dbReference type="Proteomes" id="UP000319809"/>
    </source>
</evidence>
<organism evidence="2 3">
    <name type="scientific">Shewanella polaris</name>
    <dbReference type="NCBI Taxonomy" id="2588449"/>
    <lineage>
        <taxon>Bacteria</taxon>
        <taxon>Pseudomonadati</taxon>
        <taxon>Pseudomonadota</taxon>
        <taxon>Gammaproteobacteria</taxon>
        <taxon>Alteromonadales</taxon>
        <taxon>Shewanellaceae</taxon>
        <taxon>Shewanella</taxon>
    </lineage>
</organism>
<feature type="domain" description="Glycosyltransferase 2-like" evidence="1">
    <location>
        <begin position="6"/>
        <end position="145"/>
    </location>
</feature>
<keyword evidence="3" id="KW-1185">Reference proteome</keyword>
<reference evidence="2 3" key="1">
    <citation type="submission" date="2019-06" db="EMBL/GenBank/DDBJ databases">
        <title>The genome of Shewanella sp. SM1901.</title>
        <authorList>
            <person name="Cha Q."/>
        </authorList>
    </citation>
    <scope>NUCLEOTIDE SEQUENCE [LARGE SCALE GENOMIC DNA]</scope>
    <source>
        <strain evidence="2 3">SM1901</strain>
    </source>
</reference>
<sequence length="314" mass="36494">MKKLISICIPTYNRCAKVKLAIESALSVKSELIDIIVMDNYSPDNTWSEINKLDDSRLKVFRQGKNIGFCGNLLDVVSKAETDFVFLLSDDDLINPKYVEKIIEEGLLDSCATGIIYGSIFNTHKNKFYSEYSNSLYNRLSGISEVAVKHSYMSGMILNKKYIDMKLLYQLYQCEDKLMYPHEVMVLSILQQNKDIITISDICCYQGVPGFSHIIDETVYYYYTERVYLIKQYIRITNYIYEEGVERDTIKKNIAHLATVILLNSSPLIWGKGHKKIIHRLKYYIAINSIRKMSFKFNLNIIRVLILKVLNLRF</sequence>
<dbReference type="AlphaFoldDB" id="A0A4Y5YCI0"/>
<dbReference type="PANTHER" id="PTHR43685">
    <property type="entry name" value="GLYCOSYLTRANSFERASE"/>
    <property type="match status" value="1"/>
</dbReference>
<dbReference type="InterPro" id="IPR029044">
    <property type="entry name" value="Nucleotide-diphossugar_trans"/>
</dbReference>